<keyword evidence="2" id="KW-1185">Reference proteome</keyword>
<dbReference type="RefSeq" id="WP_092685240.1">
    <property type="nucleotide sequence ID" value="NZ_FNMZ01000012.1"/>
</dbReference>
<evidence type="ECO:0000313" key="2">
    <source>
        <dbReference type="Proteomes" id="UP000199118"/>
    </source>
</evidence>
<dbReference type="Proteomes" id="UP000199118">
    <property type="component" value="Unassembled WGS sequence"/>
</dbReference>
<dbReference type="AlphaFoldDB" id="A0A1H3FF92"/>
<dbReference type="OrthoDB" id="4205565at2"/>
<organism evidence="1 2">
    <name type="scientific">Albimonas donghaensis</name>
    <dbReference type="NCBI Taxonomy" id="356660"/>
    <lineage>
        <taxon>Bacteria</taxon>
        <taxon>Pseudomonadati</taxon>
        <taxon>Pseudomonadota</taxon>
        <taxon>Alphaproteobacteria</taxon>
        <taxon>Rhodobacterales</taxon>
        <taxon>Paracoccaceae</taxon>
        <taxon>Albimonas</taxon>
    </lineage>
</organism>
<gene>
    <name evidence="1" type="ORF">SAMN05444336_11285</name>
</gene>
<proteinExistence type="predicted"/>
<evidence type="ECO:0000313" key="1">
    <source>
        <dbReference type="EMBL" id="SDX89545.1"/>
    </source>
</evidence>
<protein>
    <submittedName>
        <fullName evidence="1">Uncharacterized protein</fullName>
    </submittedName>
</protein>
<sequence>MADFLDDAHQQATASFEDHVMTIEQDDGVHRCIHFGRPGASAYSYRLVTWPGHLAISGDLEDFTFSRLLDMFEFFRHDRPNYSYWAQKTTARSSFGTKVFSDRLYRSAVVRELWEMRHEIRRTTGRSASEVLRDVREELLADEFPDEREAIMRTMDFSLRTADELRTWNLFHEFYEHRLTEPSFNFRLSCWAIVHGIKSYDAAKARAAKSPELVA</sequence>
<dbReference type="EMBL" id="FNMZ01000012">
    <property type="protein sequence ID" value="SDX89545.1"/>
    <property type="molecule type" value="Genomic_DNA"/>
</dbReference>
<name>A0A1H3FF92_9RHOB</name>
<dbReference type="STRING" id="356660.SAMN05444336_11285"/>
<accession>A0A1H3FF92</accession>
<reference evidence="1 2" key="1">
    <citation type="submission" date="2016-10" db="EMBL/GenBank/DDBJ databases">
        <authorList>
            <person name="de Groot N.N."/>
        </authorList>
    </citation>
    <scope>NUCLEOTIDE SEQUENCE [LARGE SCALE GENOMIC DNA]</scope>
    <source>
        <strain evidence="1 2">DSM 17890</strain>
    </source>
</reference>